<dbReference type="Gene3D" id="2.40.30.90">
    <property type="entry name" value="Bacterial fluorinating enzyme like"/>
    <property type="match status" value="1"/>
</dbReference>
<dbReference type="InterPro" id="IPR046469">
    <property type="entry name" value="SAM_HAT_N"/>
</dbReference>
<proteinExistence type="inferred from homology"/>
<sequence>MPIITLTSDYGTVDHRVAAIKGNIIQLNPDARIIDITHEIGAYNLLQTAYIVRNAYVNFPKESIHIISVDSFFHKDRKNILVKADGHYFISADNGLLSLIFYDLKPEAIYEITINNRFDDDVKFASIDIYTPVAAHLSNGGLPELIGRKIKNYKEITFPKPYFNEAEKILIGEVMYIDNFGNCVTNISRNLFEKTVVNFENYEINIRNILLKNIHRKYTDIVTDWEKETEYHGKASAIFNEQDLLEISIYKGTNKNGANTLFGLKVGDKIYVQFE</sequence>
<dbReference type="InterPro" id="IPR023228">
    <property type="entry name" value="SAM_OH_AdoTrfase_N_sf"/>
</dbReference>
<feature type="domain" description="S-adenosyl-l-methionine hydroxide adenosyltransferase C-terminal" evidence="4">
    <location>
        <begin position="172"/>
        <end position="270"/>
    </location>
</feature>
<keyword evidence="1" id="KW-0949">S-adenosyl-L-methionine</keyword>
<evidence type="ECO:0000259" key="4">
    <source>
        <dbReference type="Pfam" id="PF20257"/>
    </source>
</evidence>
<comment type="caution">
    <text evidence="5">The sequence shown here is derived from an EMBL/GenBank/DDBJ whole genome shotgun (WGS) entry which is preliminary data.</text>
</comment>
<accession>A0ABQ2NLP8</accession>
<comment type="similarity">
    <text evidence="2">Belongs to the SAM hydrolase / SAM-dependent halogenase family.</text>
</comment>
<feature type="domain" description="S-adenosyl-l-methionine hydroxide adenosyltransferase N-terminal" evidence="3">
    <location>
        <begin position="4"/>
        <end position="146"/>
    </location>
</feature>
<dbReference type="Pfam" id="PF20257">
    <property type="entry name" value="SAM_HAT_C"/>
    <property type="match status" value="1"/>
</dbReference>
<evidence type="ECO:0000313" key="6">
    <source>
        <dbReference type="Proteomes" id="UP000620064"/>
    </source>
</evidence>
<dbReference type="PIRSF" id="PIRSF006779">
    <property type="entry name" value="UCP006779"/>
    <property type="match status" value="1"/>
</dbReference>
<reference evidence="6" key="1">
    <citation type="journal article" date="2019" name="Int. J. Syst. Evol. Microbiol.">
        <title>The Global Catalogue of Microorganisms (GCM) 10K type strain sequencing project: providing services to taxonomists for standard genome sequencing and annotation.</title>
        <authorList>
            <consortium name="The Broad Institute Genomics Platform"/>
            <consortium name="The Broad Institute Genome Sequencing Center for Infectious Disease"/>
            <person name="Wu L."/>
            <person name="Ma J."/>
        </authorList>
    </citation>
    <scope>NUCLEOTIDE SEQUENCE [LARGE SCALE GENOMIC DNA]</scope>
    <source>
        <strain evidence="6">CGMCC 1.7656</strain>
    </source>
</reference>
<evidence type="ECO:0000256" key="2">
    <source>
        <dbReference type="ARBA" id="ARBA00024035"/>
    </source>
</evidence>
<protein>
    <recommendedName>
        <fullName evidence="7">S-adenosyl-l-methionine hydroxide adenosyltransferase</fullName>
    </recommendedName>
</protein>
<evidence type="ECO:0008006" key="7">
    <source>
        <dbReference type="Google" id="ProtNLM"/>
    </source>
</evidence>
<dbReference type="SUPFAM" id="SSF101852">
    <property type="entry name" value="Bacterial fluorinating enzyme, C-terminal domain"/>
    <property type="match status" value="1"/>
</dbReference>
<evidence type="ECO:0000256" key="1">
    <source>
        <dbReference type="ARBA" id="ARBA00022691"/>
    </source>
</evidence>
<dbReference type="Gene3D" id="3.40.50.10790">
    <property type="entry name" value="S-adenosyl-l-methionine hydroxide adenosyltransferase, N-terminal"/>
    <property type="match status" value="1"/>
</dbReference>
<dbReference type="InterPro" id="IPR023227">
    <property type="entry name" value="SAM_OH_AdoTrfase_C_sf"/>
</dbReference>
<gene>
    <name evidence="5" type="primary">fjo14</name>
    <name evidence="5" type="ORF">GCM10010992_24210</name>
</gene>
<evidence type="ECO:0000259" key="3">
    <source>
        <dbReference type="Pfam" id="PF01887"/>
    </source>
</evidence>
<dbReference type="SUPFAM" id="SSF102522">
    <property type="entry name" value="Bacterial fluorinating enzyme, N-terminal domain"/>
    <property type="match status" value="1"/>
</dbReference>
<dbReference type="PANTHER" id="PTHR35092:SF1">
    <property type="entry name" value="CHLORINASE MJ1651"/>
    <property type="match status" value="1"/>
</dbReference>
<keyword evidence="6" id="KW-1185">Reference proteome</keyword>
<name>A0ABQ2NLP8_9FLAO</name>
<organism evidence="5 6">
    <name type="scientific">Cloacibacterium rupense</name>
    <dbReference type="NCBI Taxonomy" id="517423"/>
    <lineage>
        <taxon>Bacteria</taxon>
        <taxon>Pseudomonadati</taxon>
        <taxon>Bacteroidota</taxon>
        <taxon>Flavobacteriia</taxon>
        <taxon>Flavobacteriales</taxon>
        <taxon>Weeksellaceae</taxon>
    </lineage>
</organism>
<dbReference type="PANTHER" id="PTHR35092">
    <property type="entry name" value="CHLORINASE MJ1651"/>
    <property type="match status" value="1"/>
</dbReference>
<dbReference type="RefSeq" id="WP_188618395.1">
    <property type="nucleotide sequence ID" value="NZ_BMLV01000006.1"/>
</dbReference>
<dbReference type="Proteomes" id="UP000620064">
    <property type="component" value="Unassembled WGS sequence"/>
</dbReference>
<dbReference type="InterPro" id="IPR046470">
    <property type="entry name" value="SAM_HAT_C"/>
</dbReference>
<dbReference type="InterPro" id="IPR002747">
    <property type="entry name" value="SAM_OH_AdoTrfase"/>
</dbReference>
<dbReference type="EMBL" id="BMLV01000006">
    <property type="protein sequence ID" value="GGP05947.1"/>
    <property type="molecule type" value="Genomic_DNA"/>
</dbReference>
<evidence type="ECO:0000313" key="5">
    <source>
        <dbReference type="EMBL" id="GGP05947.1"/>
    </source>
</evidence>
<dbReference type="Pfam" id="PF01887">
    <property type="entry name" value="SAM_HAT_N"/>
    <property type="match status" value="1"/>
</dbReference>